<keyword evidence="2" id="KW-1185">Reference proteome</keyword>
<sequence>MQTPLVHCPPEVISEIFFQALPDDPQHPISVDAAPILFTRVLQKMANHRAFVASIMEQVQHSRYEGVE</sequence>
<accession>A0A4S4LA21</accession>
<gene>
    <name evidence="1" type="ORF">EW146_g9000</name>
</gene>
<comment type="caution">
    <text evidence="1">The sequence shown here is derived from an EMBL/GenBank/DDBJ whole genome shotgun (WGS) entry which is preliminary data.</text>
</comment>
<proteinExistence type="predicted"/>
<dbReference type="EMBL" id="SGPL01000701">
    <property type="protein sequence ID" value="THH08419.1"/>
    <property type="molecule type" value="Genomic_DNA"/>
</dbReference>
<dbReference type="OrthoDB" id="3253362at2759"/>
<organism evidence="1 2">
    <name type="scientific">Bondarzewia mesenterica</name>
    <dbReference type="NCBI Taxonomy" id="1095465"/>
    <lineage>
        <taxon>Eukaryota</taxon>
        <taxon>Fungi</taxon>
        <taxon>Dikarya</taxon>
        <taxon>Basidiomycota</taxon>
        <taxon>Agaricomycotina</taxon>
        <taxon>Agaricomycetes</taxon>
        <taxon>Russulales</taxon>
        <taxon>Bondarzewiaceae</taxon>
        <taxon>Bondarzewia</taxon>
    </lineage>
</organism>
<reference evidence="1 2" key="1">
    <citation type="submission" date="2019-02" db="EMBL/GenBank/DDBJ databases">
        <title>Genome sequencing of the rare red list fungi Bondarzewia mesenterica.</title>
        <authorList>
            <person name="Buettner E."/>
            <person name="Kellner H."/>
        </authorList>
    </citation>
    <scope>NUCLEOTIDE SEQUENCE [LARGE SCALE GENOMIC DNA]</scope>
    <source>
        <strain evidence="1 2">DSM 108281</strain>
    </source>
</reference>
<dbReference type="Proteomes" id="UP000310158">
    <property type="component" value="Unassembled WGS sequence"/>
</dbReference>
<name>A0A4S4LA21_9AGAM</name>
<dbReference type="AlphaFoldDB" id="A0A4S4LA21"/>
<evidence type="ECO:0000313" key="2">
    <source>
        <dbReference type="Proteomes" id="UP000310158"/>
    </source>
</evidence>
<protein>
    <submittedName>
        <fullName evidence="1">Uncharacterized protein</fullName>
    </submittedName>
</protein>
<evidence type="ECO:0000313" key="1">
    <source>
        <dbReference type="EMBL" id="THH08419.1"/>
    </source>
</evidence>